<dbReference type="EMBL" id="ML742070">
    <property type="protein sequence ID" value="KAE8151472.1"/>
    <property type="molecule type" value="Genomic_DNA"/>
</dbReference>
<feature type="region of interest" description="Disordered" evidence="1">
    <location>
        <begin position="2741"/>
        <end position="2782"/>
    </location>
</feature>
<feature type="transmembrane region" description="Helical" evidence="2">
    <location>
        <begin position="1160"/>
        <end position="1177"/>
    </location>
</feature>
<reference evidence="3 4" key="1">
    <citation type="submission" date="2019-04" db="EMBL/GenBank/DDBJ databases">
        <title>Friends and foes A comparative genomics study of 23 Aspergillus species from section Flavi.</title>
        <authorList>
            <consortium name="DOE Joint Genome Institute"/>
            <person name="Kjaerbolling I."/>
            <person name="Vesth T."/>
            <person name="Frisvad J.C."/>
            <person name="Nybo J.L."/>
            <person name="Theobald S."/>
            <person name="Kildgaard S."/>
            <person name="Isbrandt T."/>
            <person name="Kuo A."/>
            <person name="Sato A."/>
            <person name="Lyhne E.K."/>
            <person name="Kogle M.E."/>
            <person name="Wiebenga A."/>
            <person name="Kun R.S."/>
            <person name="Lubbers R.J."/>
            <person name="Makela M.R."/>
            <person name="Barry K."/>
            <person name="Chovatia M."/>
            <person name="Clum A."/>
            <person name="Daum C."/>
            <person name="Haridas S."/>
            <person name="He G."/>
            <person name="LaButti K."/>
            <person name="Lipzen A."/>
            <person name="Mondo S."/>
            <person name="Riley R."/>
            <person name="Salamov A."/>
            <person name="Simmons B.A."/>
            <person name="Magnuson J.K."/>
            <person name="Henrissat B."/>
            <person name="Mortensen U.H."/>
            <person name="Larsen T.O."/>
            <person name="Devries R.P."/>
            <person name="Grigoriev I.V."/>
            <person name="Machida M."/>
            <person name="Baker S.E."/>
            <person name="Andersen M.R."/>
        </authorList>
    </citation>
    <scope>NUCLEOTIDE SEQUENCE [LARGE SCALE GENOMIC DNA]</scope>
    <source>
        <strain evidence="3 4">IBT 18842</strain>
    </source>
</reference>
<dbReference type="SUPFAM" id="SSF53756">
    <property type="entry name" value="UDP-Glycosyltransferase/glycogen phosphorylase"/>
    <property type="match status" value="1"/>
</dbReference>
<dbReference type="OrthoDB" id="2582433at2759"/>
<gene>
    <name evidence="3" type="ORF">BDV25DRAFT_171424</name>
</gene>
<feature type="transmembrane region" description="Helical" evidence="2">
    <location>
        <begin position="1257"/>
        <end position="1278"/>
    </location>
</feature>
<feature type="transmembrane region" description="Helical" evidence="2">
    <location>
        <begin position="843"/>
        <end position="864"/>
    </location>
</feature>
<evidence type="ECO:0000256" key="2">
    <source>
        <dbReference type="SAM" id="Phobius"/>
    </source>
</evidence>
<keyword evidence="4" id="KW-1185">Reference proteome</keyword>
<keyword evidence="2" id="KW-0472">Membrane</keyword>
<evidence type="ECO:0000256" key="1">
    <source>
        <dbReference type="SAM" id="MobiDB-lite"/>
    </source>
</evidence>
<dbReference type="Proteomes" id="UP000325780">
    <property type="component" value="Unassembled WGS sequence"/>
</dbReference>
<organism evidence="3 4">
    <name type="scientific">Aspergillus avenaceus</name>
    <dbReference type="NCBI Taxonomy" id="36643"/>
    <lineage>
        <taxon>Eukaryota</taxon>
        <taxon>Fungi</taxon>
        <taxon>Dikarya</taxon>
        <taxon>Ascomycota</taxon>
        <taxon>Pezizomycotina</taxon>
        <taxon>Eurotiomycetes</taxon>
        <taxon>Eurotiomycetidae</taxon>
        <taxon>Eurotiales</taxon>
        <taxon>Aspergillaceae</taxon>
        <taxon>Aspergillus</taxon>
        <taxon>Aspergillus subgen. Circumdati</taxon>
    </lineage>
</organism>
<dbReference type="Gene3D" id="3.40.50.2000">
    <property type="entry name" value="Glycogen Phosphorylase B"/>
    <property type="match status" value="1"/>
</dbReference>
<dbReference type="PANTHER" id="PTHR12526:SF604">
    <property type="entry name" value="TRANSFERASE, PUTATIVE (AFU_ORTHOLOGUE AFUA_4G14070)-RELATED"/>
    <property type="match status" value="1"/>
</dbReference>
<accession>A0A5N6TYL5</accession>
<feature type="transmembrane region" description="Helical" evidence="2">
    <location>
        <begin position="1315"/>
        <end position="1334"/>
    </location>
</feature>
<evidence type="ECO:0000313" key="4">
    <source>
        <dbReference type="Proteomes" id="UP000325780"/>
    </source>
</evidence>
<evidence type="ECO:0000313" key="3">
    <source>
        <dbReference type="EMBL" id="KAE8151472.1"/>
    </source>
</evidence>
<protein>
    <submittedName>
        <fullName evidence="3">Uncharacterized protein</fullName>
    </submittedName>
</protein>
<sequence>MGADYLGLDAVGWHSMVRTWWDQVLAACLLTTIVLGALYILFLIGRKVHRSWRQRHQLVEVPTVISRYFRRLTKDVRPLGTESSTTKELQSFGAFLGSFSNPLSSDQAHLLQKWDIIVLDPLQDGVLDALSSRSTHYALGRLDVRTLVNSDHAANSDEVIQCLGTVSQTLGTYFKRQQDVQSPFKGVLLADCYNHFQPVVLNELVKYINDLGLDVWLELAPPSYLDESQCRDLNMQRIRGFVYRNGTISSNGESCNYFQMTEMRTAMRGVASQKAMGSMTIAMWETIDDGVQLSHDAVHRSFKWCNYRSAMCWVTSQAALTDAALAVTTTINEEPLGALMWMKDNKVIEAHTAWKENKKVRQTPCGHESQYETLGFLIPNLPTKLALLPPNKERPAADRTTIIDELDWTSQADRSENDPFSVSPAGADYTGLGCFQLGLDCTPKDISDLIEAQRRVRELDLLERIKPDELHQMAEALRAMQKTLYLSATTSGGHDSVNELLGLLSACNGDENDRLRVYVGLHSGFRTGSDTQVWGMYEMDNIPGVLNVYLSAKTEDRIGALLHTFMSSRGYSRFECFMAEVALSMQTSNLSEMWELPSRIVSDIEQLTPTEAILFLRRLALSNCEECSTLSDKIRSCCEYQLLDVPSIAQLRALSSSAYLSGEISAEDLVTSRLAWYREQGCWSPDLTTGISLFKEINEALPAILLNGDIEALSQLTTVAHNVLQKNQVDAGADLFALSVFCAFRKLALNEVYLEVLDRNPLPNHDMLQASCFAEMYAVGARCDLYFDMAPIVLGRIIATRYSDYYRLHQPPRRDDLFTELPTAYASMDIDLDPKGEQEQPSVFYKFTFLGIFAVPALIDIIMLTTVGRGLYLTTFMSNIDKSLATIALMIALLLCGGFGGWISSGGSYYLHAMAFPAMSMFVMTRFIAGVAVAFVGGIFAMIGIGVISGFDHGVVFFLYFLMLSTFLMTLSGLSVYQLPGFEFQSGRTVIMCCIPILFISPIITIWVHHDTWVYLPFLWAFLISLLFGARRIPRITDKEVVDWYMQTKASSNPTEDVKDMGTTPIPRQALQECVEKERNRRIWSRSTADPFVRKLANGYPATKFLLVWYCKYSRTKLPRPYSPTWNLQLKAAVDTMSDMQKGIKLHNAFLHWRHTGDDVWCGILYFVLALVDKWTALLTGQSVVGLSNVSSMKYRLATGFGLGYYLMGAVILDAVSQPLWTLANRTTSRAIADLQSLKEATLDNVRARRTLYWKSLAKFFFLHIWGAAVSLALMWSFEATSDATIMYLAYVGSYTGLLWYQYNKIFTGTLAVRPLALGTIIGFVLGILLHVYVPKFAYSSVICLGSGTWSAAVCSLFMTDIWPPIFKGNAKHTKPTSAEPPFYTCSALDPYPDLSQTTLGQMFDNMSSLPAELRYRLKPSEHPGVEVKQILQSHSTSKRSGRVESAFRLGGGLVSLTAELWEKGETIIELVSAGHLLENEQKIRAISQSTHDRLHIFVVIGPDLVGNEWMSDIRRNCKLIAEAAIQATAECKSGIPHDHSLLTELLVVSDEDGEQLPVPEGVKRQLEICSSERTRAIGHWQKTLLRHLLLGLDCDLEWDKLPKDVRSFLLRRCCGQVCHLSEDQVNWIRSRFSADESLDIAEFVSRCNLGATLAIEATSFAQSLPATNDHPAFLDSWLIGAQLPSTPNLSGLGFIGALKLSFCRLHEKVKSCIKFAIIPLVADPEYQRELDYTIRGQPLIFAWPATLILNTLWSFCKTLQRIILPFILLHDRDNVSTLYKNMKHRKTVLENDRVVTESLGGPSTCFFETIQDGTLRLYQYSGRHDSKPSDKKHLTAINTYTDKLVLRQREEYNGTAFVNEYTYEYPSDGQKKRSKLPVQRQCVRGALSGQAVQYGDRGYISSGSTMRNGEQVTFNFWYRKHAKHGDELLRAEYVSQNIKIQVSWCMPPTNRPDKLNRWIPYPRITEATFTQGSNVHSAKWTYDHKFHPTISTLLNGEPVTTPPMIRDDWYNVLQKPKNCSFTDDNPLFSFSSVKTGFVSRMLGLNVKRYPIPTSRARTQVWKSWKGSKEFDAITARWLDEILLRSDRVLNCYWRNRDFGRLDAAGKYLDTQADTVLARVDIDPEVSSWTPIAFKMSDLYSFGQGGDARINTRTLSTQLQDSESQLHVLALDTATWPNEPGGVSACRRDLVNNLKSTKWHIIAEAANDFGVPRFQIERNVQSLALVPQWGLDFLNPTHGVFQNSLDSAVVQKSFDTRADDIEKNFLPIITSLVRCARTPQLTRRHIEEATKALVDLNTYFESTRNWNDVWMSDTVKQRWRELWLADNTDGISPMSEWREAEHPTLVQLDTALDMWHRYLFIFSVPVPEKIPDIFQASHHFTGATYGVLCKIKRKCALHVWDHSISLREMVTFLSGAISFDSSFVNSTLIYLGRLACVLAEHHADVVLPCAAYFNPGWETELGTCEGVLEHRRAFERKIDPVVNGITDMEKYKPIETIKTEKPTVVMLSHIRYVKDIKTAVMAADLIVNKWGFTDYNLHIYGDMEKTPGYSSECQEIIASKGLRDHVILKGLGSPSVVLQDGWLFMNSSISEGLPLAMGEAALTGVPVVCTDVGASFCVVTDRTTGKRFSEVVAPNDSLSLAQAQIRILALLDEWSPFAEDEAGYQPPKLPLHPSPDDVEQISQRMYAKTEQRRQLGMLGRSNVLNSFSSDRYLREHEQMLWLGKYQSRSYIARGTLSSNSSYGFSKERPSAERHPTKPSRTLWARLRGRQHLDSGSSSSESV</sequence>
<name>A0A5N6TYL5_ASPAV</name>
<keyword evidence="2" id="KW-0812">Transmembrane</keyword>
<feature type="transmembrane region" description="Helical" evidence="2">
    <location>
        <begin position="923"/>
        <end position="951"/>
    </location>
</feature>
<feature type="transmembrane region" description="Helical" evidence="2">
    <location>
        <begin position="957"/>
        <end position="977"/>
    </location>
</feature>
<dbReference type="Pfam" id="PF13692">
    <property type="entry name" value="Glyco_trans_1_4"/>
    <property type="match status" value="1"/>
</dbReference>
<feature type="compositionally biased region" description="Basic and acidic residues" evidence="1">
    <location>
        <begin position="2745"/>
        <end position="2755"/>
    </location>
</feature>
<feature type="transmembrane region" description="Helical" evidence="2">
    <location>
        <begin position="20"/>
        <end position="45"/>
    </location>
</feature>
<feature type="transmembrane region" description="Helical" evidence="2">
    <location>
        <begin position="989"/>
        <end position="1007"/>
    </location>
</feature>
<proteinExistence type="predicted"/>
<dbReference type="PANTHER" id="PTHR12526">
    <property type="entry name" value="GLYCOSYLTRANSFERASE"/>
    <property type="match status" value="1"/>
</dbReference>
<feature type="transmembrane region" description="Helical" evidence="2">
    <location>
        <begin position="1197"/>
        <end position="1216"/>
    </location>
</feature>
<feature type="compositionally biased region" description="Polar residues" evidence="1">
    <location>
        <begin position="2773"/>
        <end position="2782"/>
    </location>
</feature>
<keyword evidence="2" id="KW-1133">Transmembrane helix</keyword>
<feature type="transmembrane region" description="Helical" evidence="2">
    <location>
        <begin position="884"/>
        <end position="911"/>
    </location>
</feature>
<feature type="transmembrane region" description="Helical" evidence="2">
    <location>
        <begin position="1013"/>
        <end position="1030"/>
    </location>
</feature>